<dbReference type="GO" id="GO:0004746">
    <property type="term" value="F:riboflavin synthase activity"/>
    <property type="evidence" value="ECO:0007669"/>
    <property type="project" value="UniProtKB-EC"/>
</dbReference>
<feature type="repeat" description="Lumazine-binding" evidence="10">
    <location>
        <begin position="1"/>
        <end position="96"/>
    </location>
</feature>
<organism evidence="12 13">
    <name type="scientific">Effusibacillus consociatus</name>
    <dbReference type="NCBI Taxonomy" id="1117041"/>
    <lineage>
        <taxon>Bacteria</taxon>
        <taxon>Bacillati</taxon>
        <taxon>Bacillota</taxon>
        <taxon>Bacilli</taxon>
        <taxon>Bacillales</taxon>
        <taxon>Alicyclobacillaceae</taxon>
        <taxon>Effusibacillus</taxon>
    </lineage>
</organism>
<dbReference type="InterPro" id="IPR026017">
    <property type="entry name" value="Lumazine-bd_dom"/>
</dbReference>
<dbReference type="InterPro" id="IPR023366">
    <property type="entry name" value="ATP_synth_asu-like_sf"/>
</dbReference>
<evidence type="ECO:0000256" key="10">
    <source>
        <dbReference type="PROSITE-ProRule" id="PRU00524"/>
    </source>
</evidence>
<name>A0ABV9PZ16_9BACL</name>
<evidence type="ECO:0000259" key="11">
    <source>
        <dbReference type="PROSITE" id="PS51177"/>
    </source>
</evidence>
<proteinExistence type="predicted"/>
<comment type="pathway">
    <text evidence="3">Cofactor biosynthesis; riboflavin biosynthesis; riboflavin from 2-hydroxy-3-oxobutyl phosphate and 5-amino-6-(D-ribitylamino)uracil: step 2/2.</text>
</comment>
<keyword evidence="13" id="KW-1185">Reference proteome</keyword>
<comment type="function">
    <text evidence="2">Catalyzes the dismutation of two molecules of 6,7-dimethyl-8-ribityllumazine, resulting in the formation of riboflavin and 5-amino-6-(D-ribitylamino)uracil.</text>
</comment>
<dbReference type="SUPFAM" id="SSF63380">
    <property type="entry name" value="Riboflavin synthase domain-like"/>
    <property type="match status" value="2"/>
</dbReference>
<evidence type="ECO:0000256" key="1">
    <source>
        <dbReference type="ARBA" id="ARBA00000968"/>
    </source>
</evidence>
<dbReference type="NCBIfam" id="NF009566">
    <property type="entry name" value="PRK13020.1"/>
    <property type="match status" value="1"/>
</dbReference>
<accession>A0ABV9PZ16</accession>
<gene>
    <name evidence="12" type="ORF">ACFO8Q_07975</name>
</gene>
<dbReference type="Pfam" id="PF00677">
    <property type="entry name" value="Lum_binding"/>
    <property type="match status" value="2"/>
</dbReference>
<evidence type="ECO:0000256" key="2">
    <source>
        <dbReference type="ARBA" id="ARBA00002803"/>
    </source>
</evidence>
<dbReference type="NCBIfam" id="NF006767">
    <property type="entry name" value="PRK09289.1"/>
    <property type="match status" value="1"/>
</dbReference>
<evidence type="ECO:0000256" key="3">
    <source>
        <dbReference type="ARBA" id="ARBA00004887"/>
    </source>
</evidence>
<feature type="domain" description="Lumazine-binding" evidence="11">
    <location>
        <begin position="97"/>
        <end position="193"/>
    </location>
</feature>
<feature type="domain" description="Lumazine-binding" evidence="11">
    <location>
        <begin position="1"/>
        <end position="96"/>
    </location>
</feature>
<evidence type="ECO:0000256" key="8">
    <source>
        <dbReference type="ARBA" id="ARBA00022737"/>
    </source>
</evidence>
<evidence type="ECO:0000256" key="7">
    <source>
        <dbReference type="ARBA" id="ARBA00022679"/>
    </source>
</evidence>
<keyword evidence="8" id="KW-0677">Repeat</keyword>
<dbReference type="CDD" id="cd00402">
    <property type="entry name" value="Riboflavin_synthase_like"/>
    <property type="match status" value="1"/>
</dbReference>
<dbReference type="RefSeq" id="WP_380025218.1">
    <property type="nucleotide sequence ID" value="NZ_JBHSHC010000052.1"/>
</dbReference>
<dbReference type="EMBL" id="JBHSHC010000052">
    <property type="protein sequence ID" value="MFC4767299.1"/>
    <property type="molecule type" value="Genomic_DNA"/>
</dbReference>
<reference evidence="13" key="1">
    <citation type="journal article" date="2019" name="Int. J. Syst. Evol. Microbiol.">
        <title>The Global Catalogue of Microorganisms (GCM) 10K type strain sequencing project: providing services to taxonomists for standard genome sequencing and annotation.</title>
        <authorList>
            <consortium name="The Broad Institute Genomics Platform"/>
            <consortium name="The Broad Institute Genome Sequencing Center for Infectious Disease"/>
            <person name="Wu L."/>
            <person name="Ma J."/>
        </authorList>
    </citation>
    <scope>NUCLEOTIDE SEQUENCE [LARGE SCALE GENOMIC DNA]</scope>
    <source>
        <strain evidence="13">WYCCWR 12678</strain>
    </source>
</reference>
<evidence type="ECO:0000313" key="12">
    <source>
        <dbReference type="EMBL" id="MFC4767299.1"/>
    </source>
</evidence>
<keyword evidence="7 12" id="KW-0808">Transferase</keyword>
<sequence>MFTGIIEEVGRVASIRPSGNAIQLSIQAAKVVSDVQLGDSIAVNGVCLTVTRFTANGFDADVVPETMRRTSLRTLQPGSPVNLERAMQMGGRFGGHMVSGHIDGIGRIISFSREDNAKVIGIETVPEIMKYIVPKGSITIDGISLTVMDREANSFRVSIIPHTEQMTNLGSKKIGDPVNLECDMIGKYVEQLLEIRFGADKKQAGLSLEYLKQHGFAD</sequence>
<dbReference type="EC" id="2.5.1.9" evidence="4 9"/>
<dbReference type="PIRSF" id="PIRSF000498">
    <property type="entry name" value="Riboflavin_syn_A"/>
    <property type="match status" value="1"/>
</dbReference>
<evidence type="ECO:0000256" key="6">
    <source>
        <dbReference type="ARBA" id="ARBA00022619"/>
    </source>
</evidence>
<dbReference type="Proteomes" id="UP001596002">
    <property type="component" value="Unassembled WGS sequence"/>
</dbReference>
<comment type="caution">
    <text evidence="12">The sequence shown here is derived from an EMBL/GenBank/DDBJ whole genome shotgun (WGS) entry which is preliminary data.</text>
</comment>
<evidence type="ECO:0000256" key="5">
    <source>
        <dbReference type="ARBA" id="ARBA00013950"/>
    </source>
</evidence>
<dbReference type="NCBIfam" id="TIGR00187">
    <property type="entry name" value="ribE"/>
    <property type="match status" value="1"/>
</dbReference>
<evidence type="ECO:0000256" key="9">
    <source>
        <dbReference type="NCBIfam" id="TIGR00187"/>
    </source>
</evidence>
<dbReference type="PROSITE" id="PS51177">
    <property type="entry name" value="LUMAZINE_BIND"/>
    <property type="match status" value="2"/>
</dbReference>
<evidence type="ECO:0000256" key="4">
    <source>
        <dbReference type="ARBA" id="ARBA00012827"/>
    </source>
</evidence>
<protein>
    <recommendedName>
        <fullName evidence="5 9">Riboflavin synthase</fullName>
        <ecNumber evidence="4 9">2.5.1.9</ecNumber>
    </recommendedName>
</protein>
<dbReference type="PANTHER" id="PTHR21098">
    <property type="entry name" value="RIBOFLAVIN SYNTHASE ALPHA CHAIN"/>
    <property type="match status" value="1"/>
</dbReference>
<keyword evidence="6" id="KW-0686">Riboflavin biosynthesis</keyword>
<feature type="repeat" description="Lumazine-binding" evidence="10">
    <location>
        <begin position="97"/>
        <end position="193"/>
    </location>
</feature>
<comment type="catalytic activity">
    <reaction evidence="1">
        <text>2 6,7-dimethyl-8-(1-D-ribityl)lumazine + H(+) = 5-amino-6-(D-ribitylamino)uracil + riboflavin</text>
        <dbReference type="Rhea" id="RHEA:20772"/>
        <dbReference type="ChEBI" id="CHEBI:15378"/>
        <dbReference type="ChEBI" id="CHEBI:15934"/>
        <dbReference type="ChEBI" id="CHEBI:57986"/>
        <dbReference type="ChEBI" id="CHEBI:58201"/>
        <dbReference type="EC" id="2.5.1.9"/>
    </reaction>
</comment>
<dbReference type="Gene3D" id="2.40.30.20">
    <property type="match status" value="2"/>
</dbReference>
<dbReference type="PANTHER" id="PTHR21098:SF12">
    <property type="entry name" value="RIBOFLAVIN SYNTHASE"/>
    <property type="match status" value="1"/>
</dbReference>
<dbReference type="InterPro" id="IPR017938">
    <property type="entry name" value="Riboflavin_synthase-like_b-brl"/>
</dbReference>
<evidence type="ECO:0000313" key="13">
    <source>
        <dbReference type="Proteomes" id="UP001596002"/>
    </source>
</evidence>
<dbReference type="InterPro" id="IPR001783">
    <property type="entry name" value="Lumazine-bd"/>
</dbReference>